<accession>A0ABZ2MPM3</accession>
<proteinExistence type="predicted"/>
<feature type="coiled-coil region" evidence="1">
    <location>
        <begin position="6"/>
        <end position="33"/>
    </location>
</feature>
<dbReference type="EMBL" id="CP147403">
    <property type="protein sequence ID" value="WXB87136.1"/>
    <property type="molecule type" value="Genomic_DNA"/>
</dbReference>
<evidence type="ECO:0000313" key="2">
    <source>
        <dbReference type="EMBL" id="WXB87136.1"/>
    </source>
</evidence>
<name>A0ABZ2MPM3_9BACI</name>
<feature type="coiled-coil region" evidence="1">
    <location>
        <begin position="140"/>
        <end position="238"/>
    </location>
</feature>
<dbReference type="Proteomes" id="UP001368328">
    <property type="component" value="Chromosome"/>
</dbReference>
<keyword evidence="1" id="KW-0175">Coiled coil</keyword>
<protein>
    <submittedName>
        <fullName evidence="2">Uncharacterized protein</fullName>
    </submittedName>
</protein>
<evidence type="ECO:0000313" key="3">
    <source>
        <dbReference type="Proteomes" id="UP001368328"/>
    </source>
</evidence>
<organism evidence="2 3">
    <name type="scientific">Metabacillus rhizosphaerae</name>
    <dbReference type="NCBI Taxonomy" id="3117747"/>
    <lineage>
        <taxon>Bacteria</taxon>
        <taxon>Bacillati</taxon>
        <taxon>Bacillota</taxon>
        <taxon>Bacilli</taxon>
        <taxon>Bacillales</taxon>
        <taxon>Bacillaceae</taxon>
        <taxon>Metabacillus</taxon>
    </lineage>
</organism>
<reference evidence="2 3" key="1">
    <citation type="submission" date="2024-02" db="EMBL/GenBank/DDBJ databases">
        <title>Seven novel Bacillus-like species.</title>
        <authorList>
            <person name="Liu G."/>
        </authorList>
    </citation>
    <scope>NUCLEOTIDE SEQUENCE [LARGE SCALE GENOMIC DNA]</scope>
    <source>
        <strain evidence="2 3">FJAT-53654</strain>
    </source>
</reference>
<dbReference type="RefSeq" id="WP_338786395.1">
    <property type="nucleotide sequence ID" value="NZ_CP147403.1"/>
</dbReference>
<sequence>MSLEPIRKIEDKLEELNTELSSYLRALNVADRSTDKVYTQRLIIKNMIKEVFTLPNFRSALTYKKLVGAVITFGGTYLSFKNFSNTETFIIGGLLVIMFASLLRNHVIKEMITIDGKYFHLGTYEHFKKKEFIMLKPFIHDDFKKLKDELKEDVKKLKDESKNKEDELKKQLEKITMEIKDVRSEAVIDKKGFEKETQQLKNEHSRLNIEIAKGNDNITNLITQLRATQDELEFAKQSKNTLEAFLNKLKGNLSLLVNNDLTLSHLDFGVKYALYSVKDDHIKREVVPPGVNQSELPPTIQRSEQDNIFIMAIDKPPSAFIHDEGSGIVSWSVILENQERWVLSLIMDKSQQNDWNPTNEHGKINIKVAQDLLWICCELYTKFMRKTEVGGGR</sequence>
<keyword evidence="3" id="KW-1185">Reference proteome</keyword>
<gene>
    <name evidence="2" type="ORF">WCV66_18100</name>
</gene>
<evidence type="ECO:0000256" key="1">
    <source>
        <dbReference type="SAM" id="Coils"/>
    </source>
</evidence>